<comment type="similarity">
    <text evidence="1">Belongs to the palmitoyl-protein thioesterase family.</text>
</comment>
<evidence type="ECO:0000256" key="7">
    <source>
        <dbReference type="ARBA" id="ARBA00023180"/>
    </source>
</evidence>
<evidence type="ECO:0000256" key="2">
    <source>
        <dbReference type="ARBA" id="ARBA00012423"/>
    </source>
</evidence>
<dbReference type="InterPro" id="IPR029058">
    <property type="entry name" value="AB_hydrolase_fold"/>
</dbReference>
<dbReference type="Gene3D" id="3.40.50.1820">
    <property type="entry name" value="alpha/beta hydrolase"/>
    <property type="match status" value="1"/>
</dbReference>
<evidence type="ECO:0000256" key="4">
    <source>
        <dbReference type="ARBA" id="ARBA00022729"/>
    </source>
</evidence>
<evidence type="ECO:0000256" key="8">
    <source>
        <dbReference type="ARBA" id="ARBA00031934"/>
    </source>
</evidence>
<name>A0A1R0GLU6_9FUNG</name>
<keyword evidence="7" id="KW-0325">Glycoprotein</keyword>
<accession>A0A1R0GLU6</accession>
<evidence type="ECO:0000256" key="3">
    <source>
        <dbReference type="ARBA" id="ARBA00014212"/>
    </source>
</evidence>
<evidence type="ECO:0000313" key="10">
    <source>
        <dbReference type="Proteomes" id="UP000187455"/>
    </source>
</evidence>
<dbReference type="Proteomes" id="UP000187455">
    <property type="component" value="Unassembled WGS sequence"/>
</dbReference>
<evidence type="ECO:0000256" key="5">
    <source>
        <dbReference type="ARBA" id="ARBA00022801"/>
    </source>
</evidence>
<dbReference type="AlphaFoldDB" id="A0A1R0GLU6"/>
<sequence>MWHGMGDNCCDDLSMGRVKLLIQKEIPNIYIHSIKIGETPTSDRSFGFFGNINKHIDQACQQLQEDPALSNGYNGLGFSQGGLFMRALLQRCPYPKMKKLVTFGSPHAGVASPPSCKQGDFLCEAMRRSISNGVYSYYIQNSIIQAQYYKDPKRIDEYLKNSIFLPYINNEIEVNQTYIDRIKQLEKFVVIKFTLEKMIDPVESTWFGFYGKNGNPLPLQDTDLYKQDRLGLKYLDEKDKIDFLELETLHMQIPDHYLVEVASKYFKDPAPEIPDFFVQAYN</sequence>
<dbReference type="InterPro" id="IPR002472">
    <property type="entry name" value="Palm_thioest"/>
</dbReference>
<evidence type="ECO:0000256" key="1">
    <source>
        <dbReference type="ARBA" id="ARBA00010758"/>
    </source>
</evidence>
<dbReference type="FunFam" id="3.40.50.1820:FF:000107">
    <property type="entry name" value="Palmitoyl-protein thioesterase 1"/>
    <property type="match status" value="1"/>
</dbReference>
<gene>
    <name evidence="9" type="ORF">AYI68_g8113</name>
</gene>
<keyword evidence="5" id="KW-0378">Hydrolase</keyword>
<comment type="caution">
    <text evidence="9">The sequence shown here is derived from an EMBL/GenBank/DDBJ whole genome shotgun (WGS) entry which is preliminary data.</text>
</comment>
<dbReference type="PANTHER" id="PTHR11247:SF8">
    <property type="entry name" value="PALMITOYL-PROTEIN THIOESTERASE 1"/>
    <property type="match status" value="1"/>
</dbReference>
<evidence type="ECO:0000313" key="9">
    <source>
        <dbReference type="EMBL" id="OLY77849.1"/>
    </source>
</evidence>
<organism evidence="9 10">
    <name type="scientific">Smittium mucronatum</name>
    <dbReference type="NCBI Taxonomy" id="133383"/>
    <lineage>
        <taxon>Eukaryota</taxon>
        <taxon>Fungi</taxon>
        <taxon>Fungi incertae sedis</taxon>
        <taxon>Zoopagomycota</taxon>
        <taxon>Kickxellomycotina</taxon>
        <taxon>Harpellomycetes</taxon>
        <taxon>Harpellales</taxon>
        <taxon>Legeriomycetaceae</taxon>
        <taxon>Smittium</taxon>
    </lineage>
</organism>
<dbReference type="Pfam" id="PF02089">
    <property type="entry name" value="Palm_thioest"/>
    <property type="match status" value="1"/>
</dbReference>
<dbReference type="GO" id="GO:0008474">
    <property type="term" value="F:palmitoyl-(protein) hydrolase activity"/>
    <property type="evidence" value="ECO:0007669"/>
    <property type="project" value="UniProtKB-EC"/>
</dbReference>
<dbReference type="EMBL" id="LSSL01007630">
    <property type="protein sequence ID" value="OLY77849.1"/>
    <property type="molecule type" value="Genomic_DNA"/>
</dbReference>
<dbReference type="SUPFAM" id="SSF53474">
    <property type="entry name" value="alpha/beta-Hydrolases"/>
    <property type="match status" value="1"/>
</dbReference>
<dbReference type="PANTHER" id="PTHR11247">
    <property type="entry name" value="PALMITOYL-PROTEIN THIOESTERASE/DOLICHYLDIPHOSPHATASE 1"/>
    <property type="match status" value="1"/>
</dbReference>
<keyword evidence="6" id="KW-1015">Disulfide bond</keyword>
<keyword evidence="10" id="KW-1185">Reference proteome</keyword>
<keyword evidence="4" id="KW-0732">Signal</keyword>
<evidence type="ECO:0000256" key="6">
    <source>
        <dbReference type="ARBA" id="ARBA00023157"/>
    </source>
</evidence>
<reference evidence="9 10" key="1">
    <citation type="journal article" date="2016" name="Mol. Biol. Evol.">
        <title>Genome-Wide Survey of Gut Fungi (Harpellales) Reveals the First Horizontally Transferred Ubiquitin Gene from a Mosquito Host.</title>
        <authorList>
            <person name="Wang Y."/>
            <person name="White M.M."/>
            <person name="Kvist S."/>
            <person name="Moncalvo J.M."/>
        </authorList>
    </citation>
    <scope>NUCLEOTIDE SEQUENCE [LARGE SCALE GENOMIC DNA]</scope>
    <source>
        <strain evidence="9 10">ALG-7-W6</strain>
    </source>
</reference>
<protein>
    <recommendedName>
        <fullName evidence="3">Palmitoyl-protein thioesterase 1</fullName>
        <ecNumber evidence="2">3.1.2.22</ecNumber>
    </recommendedName>
    <alternativeName>
        <fullName evidence="8">Palmitoyl-protein hydrolase 1</fullName>
    </alternativeName>
</protein>
<dbReference type="PRINTS" id="PR00414">
    <property type="entry name" value="PPTHIESTRASE"/>
</dbReference>
<dbReference type="EC" id="3.1.2.22" evidence="2"/>
<proteinExistence type="inferred from homology"/>
<dbReference type="OrthoDB" id="10263094at2759"/>
<dbReference type="STRING" id="133383.A0A1R0GLU6"/>